<dbReference type="PANTHER" id="PTHR24220">
    <property type="entry name" value="IMPORT ATP-BINDING PROTEIN"/>
    <property type="match status" value="1"/>
</dbReference>
<dbReference type="CDD" id="cd03255">
    <property type="entry name" value="ABC_MJ0796_LolCDE_FtsE"/>
    <property type="match status" value="1"/>
</dbReference>
<keyword evidence="2" id="KW-0997">Cell inner membrane</keyword>
<evidence type="ECO:0000313" key="9">
    <source>
        <dbReference type="EMBL" id="MBA4611387.1"/>
    </source>
</evidence>
<evidence type="ECO:0000256" key="3">
    <source>
        <dbReference type="ARBA" id="ARBA00022741"/>
    </source>
</evidence>
<evidence type="ECO:0000256" key="1">
    <source>
        <dbReference type="ARBA" id="ARBA00022448"/>
    </source>
</evidence>
<dbReference type="Gene3D" id="3.40.50.300">
    <property type="entry name" value="P-loop containing nucleotide triphosphate hydrolases"/>
    <property type="match status" value="1"/>
</dbReference>
<dbReference type="FunFam" id="3.40.50.300:FF:000032">
    <property type="entry name" value="Export ABC transporter ATP-binding protein"/>
    <property type="match status" value="1"/>
</dbReference>
<sequence length="252" mass="26825">MTDRPASAPLISLKDVHLSLGRDAGRVHILKGIDLDVAAGRSLGIIGPSGSGKSTLLMVMAGLERTDRGTVRVADADLTALSEDRLARFRGETVGIVFQSFHLIPNMTALENVAIPLELSGVRGAHDRARAELAAVGLEQRLHHYPAQMSGGEQQRVAIARALVTRPPLLLADEPTGNLDETTGAQIIELMFRVSRERGMTLVLVTHDSALAKRCDDVIRVRSGRIEMLDAASSPRPAPSADMPAPAPADGT</sequence>
<evidence type="ECO:0000256" key="2">
    <source>
        <dbReference type="ARBA" id="ARBA00022519"/>
    </source>
</evidence>
<dbReference type="GO" id="GO:0005886">
    <property type="term" value="C:plasma membrane"/>
    <property type="evidence" value="ECO:0007669"/>
    <property type="project" value="TreeGrafter"/>
</dbReference>
<dbReference type="PANTHER" id="PTHR24220:SF659">
    <property type="entry name" value="TRANSPORTER, PUTATIVE-RELATED"/>
    <property type="match status" value="1"/>
</dbReference>
<dbReference type="SUPFAM" id="SSF52540">
    <property type="entry name" value="P-loop containing nucleoside triphosphate hydrolases"/>
    <property type="match status" value="1"/>
</dbReference>
<evidence type="ECO:0000259" key="8">
    <source>
        <dbReference type="PROSITE" id="PS50893"/>
    </source>
</evidence>
<evidence type="ECO:0000256" key="4">
    <source>
        <dbReference type="ARBA" id="ARBA00022840"/>
    </source>
</evidence>
<dbReference type="InterPro" id="IPR003439">
    <property type="entry name" value="ABC_transporter-like_ATP-bd"/>
</dbReference>
<comment type="similarity">
    <text evidence="6">Belongs to the ABC transporter superfamily. Macrolide exporter (TC 3.A.1.122) family.</text>
</comment>
<keyword evidence="10" id="KW-1185">Reference proteome</keyword>
<evidence type="ECO:0000313" key="10">
    <source>
        <dbReference type="Proteomes" id="UP000559404"/>
    </source>
</evidence>
<keyword evidence="2" id="KW-0472">Membrane</keyword>
<dbReference type="InterPro" id="IPR015854">
    <property type="entry name" value="ABC_transpr_LolD-like"/>
</dbReference>
<dbReference type="InterPro" id="IPR017911">
    <property type="entry name" value="MacB-like_ATP-bd"/>
</dbReference>
<feature type="region of interest" description="Disordered" evidence="7">
    <location>
        <begin position="230"/>
        <end position="252"/>
    </location>
</feature>
<dbReference type="InterPro" id="IPR027417">
    <property type="entry name" value="P-loop_NTPase"/>
</dbReference>
<keyword evidence="3" id="KW-0547">Nucleotide-binding</keyword>
<organism evidence="9 10">
    <name type="scientific">Stappia taiwanensis</name>
    <dbReference type="NCBI Taxonomy" id="992267"/>
    <lineage>
        <taxon>Bacteria</taxon>
        <taxon>Pseudomonadati</taxon>
        <taxon>Pseudomonadota</taxon>
        <taxon>Alphaproteobacteria</taxon>
        <taxon>Hyphomicrobiales</taxon>
        <taxon>Stappiaceae</taxon>
        <taxon>Stappia</taxon>
    </lineage>
</organism>
<dbReference type="GO" id="GO:0022857">
    <property type="term" value="F:transmembrane transporter activity"/>
    <property type="evidence" value="ECO:0007669"/>
    <property type="project" value="UniProtKB-ARBA"/>
</dbReference>
<dbReference type="Proteomes" id="UP000559404">
    <property type="component" value="Unassembled WGS sequence"/>
</dbReference>
<dbReference type="AlphaFoldDB" id="A0A838XNN3"/>
<evidence type="ECO:0000256" key="6">
    <source>
        <dbReference type="ARBA" id="ARBA00038388"/>
    </source>
</evidence>
<gene>
    <name evidence="9" type="ORF">H1W37_06980</name>
</gene>
<dbReference type="GO" id="GO:0098796">
    <property type="term" value="C:membrane protein complex"/>
    <property type="evidence" value="ECO:0007669"/>
    <property type="project" value="UniProtKB-ARBA"/>
</dbReference>
<dbReference type="RefSeq" id="WP_181759588.1">
    <property type="nucleotide sequence ID" value="NZ_BMCR01000006.1"/>
</dbReference>
<reference evidence="9 10" key="2">
    <citation type="submission" date="2020-08" db="EMBL/GenBank/DDBJ databases">
        <title>Stappia taiwanensis sp. nov., isolated from a coastal thermal spring.</title>
        <authorList>
            <person name="Kampfer P."/>
        </authorList>
    </citation>
    <scope>NUCLEOTIDE SEQUENCE [LARGE SCALE GENOMIC DNA]</scope>
    <source>
        <strain evidence="9 10">DSM 23284</strain>
    </source>
</reference>
<dbReference type="PROSITE" id="PS50893">
    <property type="entry name" value="ABC_TRANSPORTER_2"/>
    <property type="match status" value="1"/>
</dbReference>
<keyword evidence="2" id="KW-1003">Cell membrane</keyword>
<comment type="caution">
    <text evidence="9">The sequence shown here is derived from an EMBL/GenBank/DDBJ whole genome shotgun (WGS) entry which is preliminary data.</text>
</comment>
<dbReference type="GO" id="GO:0005524">
    <property type="term" value="F:ATP binding"/>
    <property type="evidence" value="ECO:0007669"/>
    <property type="project" value="UniProtKB-KW"/>
</dbReference>
<reference evidence="9 10" key="1">
    <citation type="submission" date="2020-07" db="EMBL/GenBank/DDBJ databases">
        <authorList>
            <person name="Li M."/>
        </authorList>
    </citation>
    <scope>NUCLEOTIDE SEQUENCE [LARGE SCALE GENOMIC DNA]</scope>
    <source>
        <strain evidence="9 10">DSM 23284</strain>
    </source>
</reference>
<evidence type="ECO:0000256" key="7">
    <source>
        <dbReference type="SAM" id="MobiDB-lite"/>
    </source>
</evidence>
<keyword evidence="4 9" id="KW-0067">ATP-binding</keyword>
<protein>
    <submittedName>
        <fullName evidence="9">ABC transporter ATP-binding protein</fullName>
    </submittedName>
</protein>
<proteinExistence type="inferred from homology"/>
<dbReference type="GO" id="GO:0016887">
    <property type="term" value="F:ATP hydrolysis activity"/>
    <property type="evidence" value="ECO:0007669"/>
    <property type="project" value="InterPro"/>
</dbReference>
<evidence type="ECO:0000256" key="5">
    <source>
        <dbReference type="ARBA" id="ARBA00022967"/>
    </source>
</evidence>
<dbReference type="InterPro" id="IPR017871">
    <property type="entry name" value="ABC_transporter-like_CS"/>
</dbReference>
<dbReference type="PROSITE" id="PS00211">
    <property type="entry name" value="ABC_TRANSPORTER_1"/>
    <property type="match status" value="1"/>
</dbReference>
<name>A0A838XNN3_9HYPH</name>
<dbReference type="EMBL" id="JACEON010000005">
    <property type="protein sequence ID" value="MBA4611387.1"/>
    <property type="molecule type" value="Genomic_DNA"/>
</dbReference>
<dbReference type="SMART" id="SM00382">
    <property type="entry name" value="AAA"/>
    <property type="match status" value="1"/>
</dbReference>
<dbReference type="InterPro" id="IPR003593">
    <property type="entry name" value="AAA+_ATPase"/>
</dbReference>
<keyword evidence="5" id="KW-1278">Translocase</keyword>
<dbReference type="Pfam" id="PF00005">
    <property type="entry name" value="ABC_tran"/>
    <property type="match status" value="1"/>
</dbReference>
<feature type="domain" description="ABC transporter" evidence="8">
    <location>
        <begin position="11"/>
        <end position="248"/>
    </location>
</feature>
<accession>A0A838XNN3</accession>
<keyword evidence="1" id="KW-0813">Transport</keyword>